<proteinExistence type="predicted"/>
<evidence type="ECO:0000313" key="2">
    <source>
        <dbReference type="Proteomes" id="UP000178999"/>
    </source>
</evidence>
<sequence length="79" mass="9395">MQLYRQSKKTVSICDRKIVVLERVLQNTLAKPDFTHRVSFYYFDEEGGLLGPRLFVGVEHYTLPNYLRDSDDYFFILID</sequence>
<comment type="caution">
    <text evidence="1">The sequence shown here is derived from an EMBL/GenBank/DDBJ whole genome shotgun (WGS) entry which is preliminary data.</text>
</comment>
<protein>
    <submittedName>
        <fullName evidence="1">Uncharacterized protein</fullName>
    </submittedName>
</protein>
<accession>A0A1F8CR46</accession>
<evidence type="ECO:0000313" key="1">
    <source>
        <dbReference type="EMBL" id="OGM78770.1"/>
    </source>
</evidence>
<reference evidence="1 2" key="1">
    <citation type="journal article" date="2016" name="Nat. Commun.">
        <title>Thousands of microbial genomes shed light on interconnected biogeochemical processes in an aquifer system.</title>
        <authorList>
            <person name="Anantharaman K."/>
            <person name="Brown C.T."/>
            <person name="Hug L.A."/>
            <person name="Sharon I."/>
            <person name="Castelle C.J."/>
            <person name="Probst A.J."/>
            <person name="Thomas B.C."/>
            <person name="Singh A."/>
            <person name="Wilkins M.J."/>
            <person name="Karaoz U."/>
            <person name="Brodie E.L."/>
            <person name="Williams K.H."/>
            <person name="Hubbard S.S."/>
            <person name="Banfield J.F."/>
        </authorList>
    </citation>
    <scope>NUCLEOTIDE SEQUENCE [LARGE SCALE GENOMIC DNA]</scope>
</reference>
<gene>
    <name evidence="1" type="ORF">A2382_03780</name>
</gene>
<organism evidence="1 2">
    <name type="scientific">Candidatus Woesebacteria bacterium RIFOXYB1_FULL_38_16</name>
    <dbReference type="NCBI Taxonomy" id="1802538"/>
    <lineage>
        <taxon>Bacteria</taxon>
        <taxon>Candidatus Woeseibacteriota</taxon>
    </lineage>
</organism>
<dbReference type="Proteomes" id="UP000178999">
    <property type="component" value="Unassembled WGS sequence"/>
</dbReference>
<name>A0A1F8CR46_9BACT</name>
<dbReference type="EMBL" id="MGHY01000029">
    <property type="protein sequence ID" value="OGM78770.1"/>
    <property type="molecule type" value="Genomic_DNA"/>
</dbReference>
<dbReference type="AlphaFoldDB" id="A0A1F8CR46"/>
<dbReference type="STRING" id="1802538.A2382_03780"/>